<dbReference type="Gene3D" id="1.20.120.450">
    <property type="entry name" value="dinb family like domain"/>
    <property type="match status" value="1"/>
</dbReference>
<dbReference type="InterPro" id="IPR007061">
    <property type="entry name" value="MST-like"/>
</dbReference>
<dbReference type="InterPro" id="IPR034660">
    <property type="entry name" value="DinB/YfiT-like"/>
</dbReference>
<proteinExistence type="predicted"/>
<dbReference type="Proteomes" id="UP001501326">
    <property type="component" value="Unassembled WGS sequence"/>
</dbReference>
<reference evidence="2" key="1">
    <citation type="journal article" date="2019" name="Int. J. Syst. Evol. Microbiol.">
        <title>The Global Catalogue of Microorganisms (GCM) 10K type strain sequencing project: providing services to taxonomists for standard genome sequencing and annotation.</title>
        <authorList>
            <consortium name="The Broad Institute Genomics Platform"/>
            <consortium name="The Broad Institute Genome Sequencing Center for Infectious Disease"/>
            <person name="Wu L."/>
            <person name="Ma J."/>
        </authorList>
    </citation>
    <scope>NUCLEOTIDE SEQUENCE [LARGE SCALE GENOMIC DNA]</scope>
    <source>
        <strain evidence="2">JCM 16378</strain>
    </source>
</reference>
<keyword evidence="2" id="KW-1185">Reference proteome</keyword>
<accession>A0ABP6HAI9</accession>
<protein>
    <recommendedName>
        <fullName evidence="3">DUF664 domain-containing protein</fullName>
    </recommendedName>
</protein>
<comment type="caution">
    <text evidence="1">The sequence shown here is derived from an EMBL/GenBank/DDBJ whole genome shotgun (WGS) entry which is preliminary data.</text>
</comment>
<organism evidence="1 2">
    <name type="scientific">Pedococcus aerophilus</name>
    <dbReference type="NCBI Taxonomy" id="436356"/>
    <lineage>
        <taxon>Bacteria</taxon>
        <taxon>Bacillati</taxon>
        <taxon>Actinomycetota</taxon>
        <taxon>Actinomycetes</taxon>
        <taxon>Micrococcales</taxon>
        <taxon>Intrasporangiaceae</taxon>
        <taxon>Pedococcus</taxon>
    </lineage>
</organism>
<sequence>MIDEQTYLRFCDEALVGMRDMVLELGDDLANTRPDLPGANTPYAILTHCLAVVARWASTVNLGEIVPRDRDAEFVAIGPVAALAADTDRTRVALRDWVARSHPRSAPANPTPGRQDWYATTQGGVLFHVYEELAQHRGHLELTRDVLLAAQSHPES</sequence>
<evidence type="ECO:0000313" key="1">
    <source>
        <dbReference type="EMBL" id="GAA2739102.1"/>
    </source>
</evidence>
<dbReference type="RefSeq" id="WP_344195612.1">
    <property type="nucleotide sequence ID" value="NZ_BAAARN010000005.1"/>
</dbReference>
<evidence type="ECO:0000313" key="2">
    <source>
        <dbReference type="Proteomes" id="UP001501326"/>
    </source>
</evidence>
<dbReference type="Pfam" id="PF04978">
    <property type="entry name" value="MST"/>
    <property type="match status" value="1"/>
</dbReference>
<evidence type="ECO:0008006" key="3">
    <source>
        <dbReference type="Google" id="ProtNLM"/>
    </source>
</evidence>
<dbReference type="SUPFAM" id="SSF109854">
    <property type="entry name" value="DinB/YfiT-like putative metalloenzymes"/>
    <property type="match status" value="1"/>
</dbReference>
<dbReference type="EMBL" id="BAAARN010000005">
    <property type="protein sequence ID" value="GAA2739102.1"/>
    <property type="molecule type" value="Genomic_DNA"/>
</dbReference>
<name>A0ABP6HAI9_9MICO</name>
<gene>
    <name evidence="1" type="ORF">GCM10009867_33850</name>
</gene>